<feature type="compositionally biased region" description="Polar residues" evidence="5">
    <location>
        <begin position="562"/>
        <end position="580"/>
    </location>
</feature>
<evidence type="ECO:0000256" key="2">
    <source>
        <dbReference type="ARBA" id="ARBA00022750"/>
    </source>
</evidence>
<feature type="transmembrane region" description="Helical" evidence="6">
    <location>
        <begin position="704"/>
        <end position="724"/>
    </location>
</feature>
<dbReference type="GO" id="GO:0004190">
    <property type="term" value="F:aspartic-type endopeptidase activity"/>
    <property type="evidence" value="ECO:0007669"/>
    <property type="project" value="UniProtKB-KW"/>
</dbReference>
<gene>
    <name evidence="8" type="ORF">AXG93_2018s1550</name>
</gene>
<feature type="domain" description="Peptidase A1" evidence="7">
    <location>
        <begin position="117"/>
        <end position="522"/>
    </location>
</feature>
<feature type="compositionally biased region" description="Polar residues" evidence="5">
    <location>
        <begin position="13"/>
        <end position="24"/>
    </location>
</feature>
<dbReference type="GO" id="GO:0006508">
    <property type="term" value="P:proteolysis"/>
    <property type="evidence" value="ECO:0007669"/>
    <property type="project" value="InterPro"/>
</dbReference>
<dbReference type="Proteomes" id="UP000077202">
    <property type="component" value="Unassembled WGS sequence"/>
</dbReference>
<dbReference type="SUPFAM" id="SSF50630">
    <property type="entry name" value="Acid proteases"/>
    <property type="match status" value="1"/>
</dbReference>
<keyword evidence="6" id="KW-0472">Membrane</keyword>
<dbReference type="InterPro" id="IPR033121">
    <property type="entry name" value="PEPTIDASE_A1"/>
</dbReference>
<proteinExistence type="inferred from homology"/>
<dbReference type="Pfam" id="PF14541">
    <property type="entry name" value="TAXi_C"/>
    <property type="match status" value="1"/>
</dbReference>
<evidence type="ECO:0000256" key="4">
    <source>
        <dbReference type="ARBA" id="ARBA00023180"/>
    </source>
</evidence>
<keyword evidence="6" id="KW-1133">Transmembrane helix</keyword>
<feature type="compositionally biased region" description="Pro residues" evidence="5">
    <location>
        <begin position="544"/>
        <end position="558"/>
    </location>
</feature>
<keyword evidence="3" id="KW-0378">Hydrolase</keyword>
<keyword evidence="2" id="KW-0645">Protease</keyword>
<evidence type="ECO:0000256" key="5">
    <source>
        <dbReference type="SAM" id="MobiDB-lite"/>
    </source>
</evidence>
<comment type="similarity">
    <text evidence="1">Belongs to the peptidase A1 family.</text>
</comment>
<comment type="caution">
    <text evidence="8">The sequence shown here is derived from an EMBL/GenBank/DDBJ whole genome shotgun (WGS) entry which is preliminary data.</text>
</comment>
<evidence type="ECO:0000313" key="9">
    <source>
        <dbReference type="Proteomes" id="UP000077202"/>
    </source>
</evidence>
<feature type="region of interest" description="Disordered" evidence="5">
    <location>
        <begin position="53"/>
        <end position="95"/>
    </location>
</feature>
<organism evidence="8 9">
    <name type="scientific">Marchantia polymorpha subsp. ruderalis</name>
    <dbReference type="NCBI Taxonomy" id="1480154"/>
    <lineage>
        <taxon>Eukaryota</taxon>
        <taxon>Viridiplantae</taxon>
        <taxon>Streptophyta</taxon>
        <taxon>Embryophyta</taxon>
        <taxon>Marchantiophyta</taxon>
        <taxon>Marchantiopsida</taxon>
        <taxon>Marchantiidae</taxon>
        <taxon>Marchantiales</taxon>
        <taxon>Marchantiaceae</taxon>
        <taxon>Marchantia</taxon>
    </lineage>
</organism>
<feature type="region of interest" description="Disordered" evidence="5">
    <location>
        <begin position="1"/>
        <end position="30"/>
    </location>
</feature>
<reference evidence="8" key="1">
    <citation type="submission" date="2016-03" db="EMBL/GenBank/DDBJ databases">
        <title>Mechanisms controlling the formation of the plant cell surface in tip-growing cells are functionally conserved among land plants.</title>
        <authorList>
            <person name="Honkanen S."/>
            <person name="Jones V.A."/>
            <person name="Morieri G."/>
            <person name="Champion C."/>
            <person name="Hetherington A.J."/>
            <person name="Kelly S."/>
            <person name="Saint-Marcoux D."/>
            <person name="Proust H."/>
            <person name="Prescott H."/>
            <person name="Dolan L."/>
        </authorList>
    </citation>
    <scope>NUCLEOTIDE SEQUENCE [LARGE SCALE GENOMIC DNA]</scope>
    <source>
        <tissue evidence="8">Whole gametophyte</tissue>
    </source>
</reference>
<dbReference type="Pfam" id="PF14543">
    <property type="entry name" value="TAXi_N"/>
    <property type="match status" value="1"/>
</dbReference>
<keyword evidence="4" id="KW-0325">Glycoprotein</keyword>
<dbReference type="PANTHER" id="PTHR13683:SF817">
    <property type="entry name" value="OS07G0592200 PROTEIN"/>
    <property type="match status" value="1"/>
</dbReference>
<accession>A0A176WCP1</accession>
<dbReference type="InterPro" id="IPR021109">
    <property type="entry name" value="Peptidase_aspartic_dom_sf"/>
</dbReference>
<sequence>MENETPGPRTDMSADSSPERQSAATEFGPSVTSKPKWFLVREADADVHGGNPVRAYGAAIGRPADGRTNGRRRHRRQASFGKARQGKKVRAKGKSERWGARAGIARGATGVLALWSFWGSAVLLLPGARETFLRAVVPHTRWKICRISSQRSSHSDAVPTSKGAVELGPVSAATPIRNFTSAPHSLGLVDLHTEKGFATVLSLKRNGNTSRSLMERRMLDPSFKPDASSTYEIIKCTSPSCQTGLCDKDKQCKYERQYAESSTSAGVLGKDIIGFGDASNLGKPKLMFGCENDETGDLYYQKADGIMGLGRGPLSIVDQLVQEKDMADVFSLCYGGMDDVGGAMIMGDFPRPKSMIFTASSPYRSPYYNIVLKQIKVAGTPLPVAESVFDARFGTVLDSGTTYAYLPETAFVEFKKAVFQQLGKLQPVAGPDPMYEDFCFAGAGSKPAELTKFFPTVDLVFGEGNILSLAPENYLFRHTTVPGAYCLGVFKNENDHTTLLGGIFVRNMLVTYDRESKKIGFWRTKCTDLWTHLTAAMNGEEDSAPPPPKAEPPPPPVEQAPSNGDENQDSSSATQDSPSTDDLPITDPHIGGVELNMSVNSNYTTFAALSGAFLTDMARDLELDPKQVKLLAYEEQGEDVAVTCSVRPPSGSPLPGSIVQRIIVRLKDHQVRLHDLGSYNLVNWRLIQEDERSSWWDSHRVESAVLISAFVVVLASGSLVYWYFSRFRHSRTGQVKYVTVDALGDDGPNQL</sequence>
<name>A0A176WCP1_MARPO</name>
<protein>
    <recommendedName>
        <fullName evidence="7">Peptidase A1 domain-containing protein</fullName>
    </recommendedName>
</protein>
<dbReference type="EMBL" id="LVLJ01001211">
    <property type="protein sequence ID" value="OAE30988.1"/>
    <property type="molecule type" value="Genomic_DNA"/>
</dbReference>
<dbReference type="AlphaFoldDB" id="A0A176WCP1"/>
<evidence type="ECO:0000256" key="1">
    <source>
        <dbReference type="ARBA" id="ARBA00007447"/>
    </source>
</evidence>
<dbReference type="PANTHER" id="PTHR13683">
    <property type="entry name" value="ASPARTYL PROTEASES"/>
    <property type="match status" value="1"/>
</dbReference>
<keyword evidence="9" id="KW-1185">Reference proteome</keyword>
<dbReference type="CDD" id="cd05476">
    <property type="entry name" value="pepsin_A_like_plant"/>
    <property type="match status" value="1"/>
</dbReference>
<dbReference type="InterPro" id="IPR001461">
    <property type="entry name" value="Aspartic_peptidase_A1"/>
</dbReference>
<keyword evidence="2" id="KW-0064">Aspartyl protease</keyword>
<evidence type="ECO:0000256" key="6">
    <source>
        <dbReference type="SAM" id="Phobius"/>
    </source>
</evidence>
<feature type="region of interest" description="Disordered" evidence="5">
    <location>
        <begin position="538"/>
        <end position="589"/>
    </location>
</feature>
<dbReference type="InterPro" id="IPR034161">
    <property type="entry name" value="Pepsin-like_plant"/>
</dbReference>
<dbReference type="PROSITE" id="PS51767">
    <property type="entry name" value="PEPTIDASE_A1"/>
    <property type="match status" value="1"/>
</dbReference>
<evidence type="ECO:0000259" key="7">
    <source>
        <dbReference type="PROSITE" id="PS51767"/>
    </source>
</evidence>
<keyword evidence="6" id="KW-0812">Transmembrane</keyword>
<evidence type="ECO:0000256" key="3">
    <source>
        <dbReference type="ARBA" id="ARBA00022801"/>
    </source>
</evidence>
<dbReference type="InterPro" id="IPR032799">
    <property type="entry name" value="TAXi_C"/>
</dbReference>
<evidence type="ECO:0000313" key="8">
    <source>
        <dbReference type="EMBL" id="OAE30988.1"/>
    </source>
</evidence>
<dbReference type="Gene3D" id="2.40.70.10">
    <property type="entry name" value="Acid Proteases"/>
    <property type="match status" value="2"/>
</dbReference>
<dbReference type="InterPro" id="IPR032861">
    <property type="entry name" value="TAXi_N"/>
</dbReference>